<proteinExistence type="predicted"/>
<reference evidence="1" key="1">
    <citation type="submission" date="2023-10" db="EMBL/GenBank/DDBJ databases">
        <authorList>
            <person name="Chen Y."/>
            <person name="Shah S."/>
            <person name="Dougan E. K."/>
            <person name="Thang M."/>
            <person name="Chan C."/>
        </authorList>
    </citation>
    <scope>NUCLEOTIDE SEQUENCE [LARGE SCALE GENOMIC DNA]</scope>
</reference>
<dbReference type="EMBL" id="CAUYUJ010006781">
    <property type="protein sequence ID" value="CAK0818681.1"/>
    <property type="molecule type" value="Genomic_DNA"/>
</dbReference>
<gene>
    <name evidence="1" type="ORF">PCOR1329_LOCUS20857</name>
</gene>
<protein>
    <recommendedName>
        <fullName evidence="3">Secreted protein</fullName>
    </recommendedName>
</protein>
<keyword evidence="2" id="KW-1185">Reference proteome</keyword>
<dbReference type="Proteomes" id="UP001189429">
    <property type="component" value="Unassembled WGS sequence"/>
</dbReference>
<evidence type="ECO:0008006" key="3">
    <source>
        <dbReference type="Google" id="ProtNLM"/>
    </source>
</evidence>
<organism evidence="1 2">
    <name type="scientific">Prorocentrum cordatum</name>
    <dbReference type="NCBI Taxonomy" id="2364126"/>
    <lineage>
        <taxon>Eukaryota</taxon>
        <taxon>Sar</taxon>
        <taxon>Alveolata</taxon>
        <taxon>Dinophyceae</taxon>
        <taxon>Prorocentrales</taxon>
        <taxon>Prorocentraceae</taxon>
        <taxon>Prorocentrum</taxon>
    </lineage>
</organism>
<comment type="caution">
    <text evidence="1">The sequence shown here is derived from an EMBL/GenBank/DDBJ whole genome shotgun (WGS) entry which is preliminary data.</text>
</comment>
<evidence type="ECO:0000313" key="1">
    <source>
        <dbReference type="EMBL" id="CAK0818681.1"/>
    </source>
</evidence>
<accession>A0ABN9RIP4</accession>
<evidence type="ECO:0000313" key="2">
    <source>
        <dbReference type="Proteomes" id="UP001189429"/>
    </source>
</evidence>
<name>A0ABN9RIP4_9DINO</name>
<sequence length="226" mass="25166">MTDETVKRGESWMALFALLSMSTYLRPSSVLALGPGSFLALKGPWGCWSPFVQPAERGAPDNIGECDHSMLVDSAWLQLILPLLSSLTSQTGRGAVWVFACWGHLKVFAECAKMEVPQRSETARGVECRADSSAVRCEKHARLRHGELRCPEGLALRLRTCERQLEGIILHGKAVIRCSWIWRGGDGASMSSVGREELPDRSEQRAFLAWIWRSRRVSTFSVDCLC</sequence>